<dbReference type="Gene3D" id="1.20.5.160">
    <property type="entry name" value="Bacterial aa3 type cytochrome c oxidase subunit IV"/>
    <property type="match status" value="1"/>
</dbReference>
<organism evidence="3 4">
    <name type="scientific">Aestuariivirga litoralis</name>
    <dbReference type="NCBI Taxonomy" id="2650924"/>
    <lineage>
        <taxon>Bacteria</taxon>
        <taxon>Pseudomonadati</taxon>
        <taxon>Pseudomonadota</taxon>
        <taxon>Alphaproteobacteria</taxon>
        <taxon>Hyphomicrobiales</taxon>
        <taxon>Aestuariivirgaceae</taxon>
        <taxon>Aestuariivirga</taxon>
    </lineage>
</organism>
<evidence type="ECO:0000259" key="2">
    <source>
        <dbReference type="Pfam" id="PF07835"/>
    </source>
</evidence>
<keyword evidence="1" id="KW-1133">Transmembrane helix</keyword>
<protein>
    <recommendedName>
        <fullName evidence="2">Cytochrome c oxidase subunit IV bacterial aa3 type domain-containing protein</fullName>
    </recommendedName>
</protein>
<sequence>MAEHGTHTSSAMDYEAANATYAGFIKGAVALTIMCLYVLVALSAFAFIEKGNVLIGFAGLIIGAIALIVDMRASNNWYVSLGWLVIFGLLTAVMVS</sequence>
<name>A0A2W2ATP9_9HYPH</name>
<keyword evidence="1" id="KW-0812">Transmembrane</keyword>
<gene>
    <name evidence="3" type="ORF">DK847_01995</name>
</gene>
<proteinExistence type="predicted"/>
<dbReference type="InterPro" id="IPR012422">
    <property type="entry name" value="Cyt_c_oxidase_su4_bac-aa3"/>
</dbReference>
<feature type="domain" description="Cytochrome c oxidase subunit IV bacterial aa3 type" evidence="2">
    <location>
        <begin position="5"/>
        <end position="45"/>
    </location>
</feature>
<evidence type="ECO:0000313" key="4">
    <source>
        <dbReference type="Proteomes" id="UP000248795"/>
    </source>
</evidence>
<dbReference type="Proteomes" id="UP000248795">
    <property type="component" value="Unassembled WGS sequence"/>
</dbReference>
<dbReference type="RefSeq" id="WP_111195929.1">
    <property type="nucleotide sequence ID" value="NZ_QKVK01000001.1"/>
</dbReference>
<accession>A0A2W2ATP9</accession>
<keyword evidence="1" id="KW-0472">Membrane</keyword>
<feature type="transmembrane region" description="Helical" evidence="1">
    <location>
        <begin position="53"/>
        <end position="71"/>
    </location>
</feature>
<feature type="transmembrane region" description="Helical" evidence="1">
    <location>
        <begin position="20"/>
        <end position="46"/>
    </location>
</feature>
<evidence type="ECO:0000256" key="1">
    <source>
        <dbReference type="SAM" id="Phobius"/>
    </source>
</evidence>
<keyword evidence="4" id="KW-1185">Reference proteome</keyword>
<dbReference type="Pfam" id="PF07835">
    <property type="entry name" value="COX4_pro_2"/>
    <property type="match status" value="1"/>
</dbReference>
<comment type="caution">
    <text evidence="3">The sequence shown here is derived from an EMBL/GenBank/DDBJ whole genome shotgun (WGS) entry which is preliminary data.</text>
</comment>
<dbReference type="EMBL" id="QKVK01000001">
    <property type="protein sequence ID" value="PZF78601.1"/>
    <property type="molecule type" value="Genomic_DNA"/>
</dbReference>
<feature type="transmembrane region" description="Helical" evidence="1">
    <location>
        <begin position="77"/>
        <end position="95"/>
    </location>
</feature>
<reference evidence="4" key="1">
    <citation type="submission" date="2018-06" db="EMBL/GenBank/DDBJ databases">
        <title>Aestuariibacter litoralis strain KCTC 52945T.</title>
        <authorList>
            <person name="Li X."/>
            <person name="Salam N."/>
            <person name="Li J.-L."/>
            <person name="Chen Y.-M."/>
            <person name="Yang Z.-W."/>
            <person name="Zhang L.-Y."/>
            <person name="Han M.-X."/>
            <person name="Xiao M."/>
            <person name="Li W.-J."/>
        </authorList>
    </citation>
    <scope>NUCLEOTIDE SEQUENCE [LARGE SCALE GENOMIC DNA]</scope>
    <source>
        <strain evidence="4">KCTC 52945</strain>
    </source>
</reference>
<dbReference type="SUPFAM" id="SSF81469">
    <property type="entry name" value="Bacterial aa3 type cytochrome c oxidase subunit IV"/>
    <property type="match status" value="1"/>
</dbReference>
<dbReference type="InterPro" id="IPR036596">
    <property type="entry name" value="Cyt-C_aa3_sf"/>
</dbReference>
<dbReference type="AlphaFoldDB" id="A0A2W2ATP9"/>
<evidence type="ECO:0000313" key="3">
    <source>
        <dbReference type="EMBL" id="PZF78601.1"/>
    </source>
</evidence>